<feature type="non-terminal residue" evidence="2">
    <location>
        <position position="1"/>
    </location>
</feature>
<comment type="caution">
    <text evidence="2">The sequence shown here is derived from an EMBL/GenBank/DDBJ whole genome shotgun (WGS) entry which is preliminary data.</text>
</comment>
<evidence type="ECO:0000256" key="1">
    <source>
        <dbReference type="SAM" id="MobiDB-lite"/>
    </source>
</evidence>
<feature type="region of interest" description="Disordered" evidence="1">
    <location>
        <begin position="25"/>
        <end position="47"/>
    </location>
</feature>
<evidence type="ECO:0000313" key="3">
    <source>
        <dbReference type="Proteomes" id="UP000663823"/>
    </source>
</evidence>
<dbReference type="AlphaFoldDB" id="A0A820IA11"/>
<accession>A0A820IA11</accession>
<gene>
    <name evidence="2" type="ORF">OTI717_LOCUS42137</name>
</gene>
<sequence>YARQLCGDDLYRKIQEFKRVQQKHARANELKERTGSDEVVTTNPTSNSQLLSIPDESTLSTFVAARLDLPISRRLLDQNFKLSIIKRCWEDQLRIK</sequence>
<reference evidence="2" key="1">
    <citation type="submission" date="2021-02" db="EMBL/GenBank/DDBJ databases">
        <authorList>
            <person name="Nowell W R."/>
        </authorList>
    </citation>
    <scope>NUCLEOTIDE SEQUENCE</scope>
</reference>
<dbReference type="EMBL" id="CAJOAX010048072">
    <property type="protein sequence ID" value="CAF4304041.1"/>
    <property type="molecule type" value="Genomic_DNA"/>
</dbReference>
<organism evidence="2 3">
    <name type="scientific">Rotaria sordida</name>
    <dbReference type="NCBI Taxonomy" id="392033"/>
    <lineage>
        <taxon>Eukaryota</taxon>
        <taxon>Metazoa</taxon>
        <taxon>Spiralia</taxon>
        <taxon>Gnathifera</taxon>
        <taxon>Rotifera</taxon>
        <taxon>Eurotatoria</taxon>
        <taxon>Bdelloidea</taxon>
        <taxon>Philodinida</taxon>
        <taxon>Philodinidae</taxon>
        <taxon>Rotaria</taxon>
    </lineage>
</organism>
<feature type="compositionally biased region" description="Basic and acidic residues" evidence="1">
    <location>
        <begin position="26"/>
        <end position="36"/>
    </location>
</feature>
<evidence type="ECO:0000313" key="2">
    <source>
        <dbReference type="EMBL" id="CAF4304041.1"/>
    </source>
</evidence>
<dbReference type="Proteomes" id="UP000663823">
    <property type="component" value="Unassembled WGS sequence"/>
</dbReference>
<name>A0A820IA11_9BILA</name>
<proteinExistence type="predicted"/>
<feature type="non-terminal residue" evidence="2">
    <location>
        <position position="96"/>
    </location>
</feature>
<protein>
    <submittedName>
        <fullName evidence="2">Uncharacterized protein</fullName>
    </submittedName>
</protein>